<reference evidence="14" key="3">
    <citation type="submission" date="2025-09" db="UniProtKB">
        <authorList>
            <consortium name="Ensembl"/>
        </authorList>
    </citation>
    <scope>IDENTIFICATION</scope>
</reference>
<evidence type="ECO:0000256" key="10">
    <source>
        <dbReference type="ARBA" id="ARBA00023157"/>
    </source>
</evidence>
<evidence type="ECO:0000313" key="14">
    <source>
        <dbReference type="Ensembl" id="ENSPMRP00000024541.1"/>
    </source>
</evidence>
<dbReference type="PANTHER" id="PTHR14519">
    <property type="entry name" value="VITAMIN K EPOXIDE REDUCTASE COMPLEX, SUBUNIT 1"/>
    <property type="match status" value="1"/>
</dbReference>
<reference evidence="14" key="2">
    <citation type="submission" date="2025-08" db="UniProtKB">
        <authorList>
            <consortium name="Ensembl"/>
        </authorList>
    </citation>
    <scope>IDENTIFICATION</scope>
</reference>
<dbReference type="InterPro" id="IPR042406">
    <property type="entry name" value="VKORC1/VKORC1L1"/>
</dbReference>
<keyword evidence="5" id="KW-0874">Quinone</keyword>
<dbReference type="GO" id="GO:0042373">
    <property type="term" value="P:vitamin K metabolic process"/>
    <property type="evidence" value="ECO:0007669"/>
    <property type="project" value="InterPro"/>
</dbReference>
<evidence type="ECO:0000256" key="4">
    <source>
        <dbReference type="ARBA" id="ARBA00022692"/>
    </source>
</evidence>
<feature type="domain" description="Vitamin K epoxide reductase" evidence="13">
    <location>
        <begin position="12"/>
        <end position="57"/>
    </location>
</feature>
<dbReference type="Proteomes" id="UP000472272">
    <property type="component" value="Chromosome 13"/>
</dbReference>
<protein>
    <recommendedName>
        <fullName evidence="3">vitamin-K-epoxide reductase (warfarin-sensitive)</fullName>
        <ecNumber evidence="3">1.17.4.4</ecNumber>
    </recommendedName>
</protein>
<dbReference type="Ensembl" id="ENSPMRT00000026037.1">
    <property type="protein sequence ID" value="ENSPMRP00000024541.1"/>
    <property type="gene ID" value="ENSPMRG00000015848.1"/>
</dbReference>
<comment type="subcellular location">
    <subcellularLocation>
        <location evidence="1">Endoplasmic reticulum membrane</location>
        <topology evidence="1">Multi-pass membrane protein</topology>
    </subcellularLocation>
</comment>
<dbReference type="Pfam" id="PF07884">
    <property type="entry name" value="VKOR"/>
    <property type="match status" value="1"/>
</dbReference>
<gene>
    <name evidence="14" type="primary">LOC114582863</name>
</gene>
<keyword evidence="9" id="KW-0472">Membrane</keyword>
<organism evidence="14 15">
    <name type="scientific">Podarcis muralis</name>
    <name type="common">Wall lizard</name>
    <name type="synonym">Lacerta muralis</name>
    <dbReference type="NCBI Taxonomy" id="64176"/>
    <lineage>
        <taxon>Eukaryota</taxon>
        <taxon>Metazoa</taxon>
        <taxon>Chordata</taxon>
        <taxon>Craniata</taxon>
        <taxon>Vertebrata</taxon>
        <taxon>Euteleostomi</taxon>
        <taxon>Lepidosauria</taxon>
        <taxon>Squamata</taxon>
        <taxon>Bifurcata</taxon>
        <taxon>Unidentata</taxon>
        <taxon>Episquamata</taxon>
        <taxon>Laterata</taxon>
        <taxon>Lacertibaenia</taxon>
        <taxon>Lacertidae</taxon>
        <taxon>Podarcis</taxon>
    </lineage>
</organism>
<proteinExistence type="inferred from homology"/>
<feature type="signal peptide" evidence="12">
    <location>
        <begin position="1"/>
        <end position="25"/>
    </location>
</feature>
<evidence type="ECO:0000256" key="2">
    <source>
        <dbReference type="ARBA" id="ARBA00006214"/>
    </source>
</evidence>
<dbReference type="GO" id="GO:0047057">
    <property type="term" value="F:vitamin-K-epoxide reductase (warfarin-sensitive) activity"/>
    <property type="evidence" value="ECO:0007669"/>
    <property type="project" value="UniProtKB-EC"/>
</dbReference>
<dbReference type="PANTHER" id="PTHR14519:SF8">
    <property type="entry name" value="VITAMIN K EPOXIDE REDUCTASE COMPLEX SUBUNIT 1"/>
    <property type="match status" value="1"/>
</dbReference>
<keyword evidence="10" id="KW-1015">Disulfide bond</keyword>
<comment type="similarity">
    <text evidence="2">Belongs to the VKOR family.</text>
</comment>
<dbReference type="InterPro" id="IPR038354">
    <property type="entry name" value="VKOR_sf"/>
</dbReference>
<keyword evidence="12" id="KW-0732">Signal</keyword>
<reference evidence="14 15" key="1">
    <citation type="journal article" date="2019" name="Proc. Natl. Acad. Sci. U.S.A.">
        <title>Regulatory changes in pterin and carotenoid genes underlie balanced color polymorphisms in the wall lizard.</title>
        <authorList>
            <person name="Andrade P."/>
            <person name="Pinho C."/>
            <person name="Perez I de Lanuza G."/>
            <person name="Afonso S."/>
            <person name="Brejcha J."/>
            <person name="Rubin C.J."/>
            <person name="Wallerman O."/>
            <person name="Pereira P."/>
            <person name="Sabatino S.J."/>
            <person name="Bellati A."/>
            <person name="Pellitteri-Rosa D."/>
            <person name="Bosakova Z."/>
            <person name="Bunikis I."/>
            <person name="Carretero M.A."/>
            <person name="Feiner N."/>
            <person name="Marsik P."/>
            <person name="Pauperio F."/>
            <person name="Salvi D."/>
            <person name="Soler L."/>
            <person name="While G.M."/>
            <person name="Uller T."/>
            <person name="Font E."/>
            <person name="Andersson L."/>
            <person name="Carneiro M."/>
        </authorList>
    </citation>
    <scope>NUCLEOTIDE SEQUENCE</scope>
</reference>
<evidence type="ECO:0000313" key="15">
    <source>
        <dbReference type="Proteomes" id="UP000472272"/>
    </source>
</evidence>
<dbReference type="GO" id="GO:0048038">
    <property type="term" value="F:quinone binding"/>
    <property type="evidence" value="ECO:0007669"/>
    <property type="project" value="UniProtKB-KW"/>
</dbReference>
<keyword evidence="8" id="KW-0560">Oxidoreductase</keyword>
<dbReference type="AlphaFoldDB" id="A0A670JJC6"/>
<evidence type="ECO:0000256" key="5">
    <source>
        <dbReference type="ARBA" id="ARBA00022719"/>
    </source>
</evidence>
<dbReference type="InterPro" id="IPR012932">
    <property type="entry name" value="VKOR"/>
</dbReference>
<dbReference type="Gene3D" id="1.20.1440.130">
    <property type="entry name" value="VKOR domain"/>
    <property type="match status" value="1"/>
</dbReference>
<name>A0A670JJC6_PODMU</name>
<evidence type="ECO:0000256" key="11">
    <source>
        <dbReference type="ARBA" id="ARBA00023284"/>
    </source>
</evidence>
<sequence length="193" mass="20979">MAVPGWERAARLLLCAAGLALSAYAFHVETSKERDAAYRAMCDISAAVSCSRVFTSRLLQQRPGGHCSAGLFGRLHSWLAVPGLHPVLCAPRLLRGLHQHLPPQLCPPLAQLQAPRLPQPGLEAPRGQSQEAVNEGGTSGWEVLRGWRFPRGLTYLWCFLKHWVGSGPNSLRLGPIEIQGKGFIISLMDSSGN</sequence>
<keyword evidence="6" id="KW-0256">Endoplasmic reticulum</keyword>
<feature type="chain" id="PRO_5025474991" description="vitamin-K-epoxide reductase (warfarin-sensitive)" evidence="12">
    <location>
        <begin position="26"/>
        <end position="193"/>
    </location>
</feature>
<keyword evidence="11" id="KW-0676">Redox-active center</keyword>
<evidence type="ECO:0000256" key="12">
    <source>
        <dbReference type="SAM" id="SignalP"/>
    </source>
</evidence>
<accession>A0A670JJC6</accession>
<keyword evidence="4" id="KW-0812">Transmembrane</keyword>
<evidence type="ECO:0000259" key="13">
    <source>
        <dbReference type="Pfam" id="PF07884"/>
    </source>
</evidence>
<evidence type="ECO:0000256" key="3">
    <source>
        <dbReference type="ARBA" id="ARBA00012278"/>
    </source>
</evidence>
<keyword evidence="15" id="KW-1185">Reference proteome</keyword>
<evidence type="ECO:0000256" key="1">
    <source>
        <dbReference type="ARBA" id="ARBA00004477"/>
    </source>
</evidence>
<dbReference type="GO" id="GO:0005789">
    <property type="term" value="C:endoplasmic reticulum membrane"/>
    <property type="evidence" value="ECO:0007669"/>
    <property type="project" value="UniProtKB-SubCell"/>
</dbReference>
<dbReference type="EC" id="1.17.4.4" evidence="3"/>
<evidence type="ECO:0000256" key="6">
    <source>
        <dbReference type="ARBA" id="ARBA00022824"/>
    </source>
</evidence>
<evidence type="ECO:0000256" key="8">
    <source>
        <dbReference type="ARBA" id="ARBA00023002"/>
    </source>
</evidence>
<evidence type="ECO:0000256" key="9">
    <source>
        <dbReference type="ARBA" id="ARBA00023136"/>
    </source>
</evidence>
<keyword evidence="7" id="KW-1133">Transmembrane helix</keyword>
<evidence type="ECO:0000256" key="7">
    <source>
        <dbReference type="ARBA" id="ARBA00022989"/>
    </source>
</evidence>
<dbReference type="GO" id="GO:0007596">
    <property type="term" value="P:blood coagulation"/>
    <property type="evidence" value="ECO:0007669"/>
    <property type="project" value="TreeGrafter"/>
</dbReference>
<dbReference type="GeneTree" id="ENSGT00940000157421"/>